<organism evidence="2 3">
    <name type="scientific">Salibacterium halotolerans</name>
    <dbReference type="NCBI Taxonomy" id="1884432"/>
    <lineage>
        <taxon>Bacteria</taxon>
        <taxon>Bacillati</taxon>
        <taxon>Bacillota</taxon>
        <taxon>Bacilli</taxon>
        <taxon>Bacillales</taxon>
        <taxon>Bacillaceae</taxon>
    </lineage>
</organism>
<gene>
    <name evidence="2" type="ORF">SAMN05518683_106112</name>
</gene>
<name>A0A1I5R187_9BACI</name>
<evidence type="ECO:0000313" key="3">
    <source>
        <dbReference type="Proteomes" id="UP000198892"/>
    </source>
</evidence>
<keyword evidence="3" id="KW-1185">Reference proteome</keyword>
<reference evidence="3" key="1">
    <citation type="submission" date="2016-10" db="EMBL/GenBank/DDBJ databases">
        <authorList>
            <person name="Varghese N."/>
            <person name="Submissions S."/>
        </authorList>
    </citation>
    <scope>NUCLEOTIDE SEQUENCE [LARGE SCALE GENOMIC DNA]</scope>
    <source>
        <strain evidence="3">S7</strain>
    </source>
</reference>
<evidence type="ECO:0000313" key="2">
    <source>
        <dbReference type="EMBL" id="SFP52288.1"/>
    </source>
</evidence>
<sequence length="107" mass="11707">MINTMAMEEETLPIIIVGFSIMMLLSFVIVISLFIKSHTIREKKAMGYFLGFLLLFSTSVLIALTVIGPPGKPSAVTSMRLAASGILWFFSMLSFLGGVLSTRQDSI</sequence>
<feature type="transmembrane region" description="Helical" evidence="1">
    <location>
        <begin position="79"/>
        <end position="100"/>
    </location>
</feature>
<keyword evidence="1" id="KW-0812">Transmembrane</keyword>
<dbReference type="AlphaFoldDB" id="A0A1I5R187"/>
<keyword evidence="1" id="KW-1133">Transmembrane helix</keyword>
<feature type="transmembrane region" description="Helical" evidence="1">
    <location>
        <begin position="12"/>
        <end position="35"/>
    </location>
</feature>
<dbReference type="STRING" id="1884432.SAMN05518683_106112"/>
<proteinExistence type="predicted"/>
<accession>A0A1I5R187</accession>
<evidence type="ECO:0000256" key="1">
    <source>
        <dbReference type="SAM" id="Phobius"/>
    </source>
</evidence>
<keyword evidence="1" id="KW-0472">Membrane</keyword>
<dbReference type="Proteomes" id="UP000198892">
    <property type="component" value="Unassembled WGS sequence"/>
</dbReference>
<dbReference type="EMBL" id="FOXD01000006">
    <property type="protein sequence ID" value="SFP52288.1"/>
    <property type="molecule type" value="Genomic_DNA"/>
</dbReference>
<protein>
    <submittedName>
        <fullName evidence="2">Uncharacterized protein</fullName>
    </submittedName>
</protein>
<feature type="transmembrane region" description="Helical" evidence="1">
    <location>
        <begin position="47"/>
        <end position="67"/>
    </location>
</feature>